<dbReference type="InterPro" id="IPR036259">
    <property type="entry name" value="MFS_trans_sf"/>
</dbReference>
<evidence type="ECO:0000313" key="11">
    <source>
        <dbReference type="Proteomes" id="UP000516437"/>
    </source>
</evidence>
<gene>
    <name evidence="10" type="ORF">CJ030_MR1G008911</name>
</gene>
<name>A0A6A1WME3_9ROSI</name>
<dbReference type="Pfam" id="PF06813">
    <property type="entry name" value="Nodulin-like"/>
    <property type="match status" value="1"/>
</dbReference>
<dbReference type="Pfam" id="PF23262">
    <property type="entry name" value="NFD4_C"/>
    <property type="match status" value="1"/>
</dbReference>
<accession>A0A6A1WME3</accession>
<evidence type="ECO:0000256" key="6">
    <source>
        <dbReference type="SAM" id="Phobius"/>
    </source>
</evidence>
<feature type="transmembrane region" description="Helical" evidence="6">
    <location>
        <begin position="417"/>
        <end position="435"/>
    </location>
</feature>
<dbReference type="OrthoDB" id="410267at2759"/>
<feature type="transmembrane region" description="Helical" evidence="6">
    <location>
        <begin position="105"/>
        <end position="127"/>
    </location>
</feature>
<evidence type="ECO:0000256" key="5">
    <source>
        <dbReference type="SAM" id="MobiDB-lite"/>
    </source>
</evidence>
<evidence type="ECO:0000259" key="8">
    <source>
        <dbReference type="Pfam" id="PF06813"/>
    </source>
</evidence>
<feature type="transmembrane region" description="Helical" evidence="6">
    <location>
        <begin position="203"/>
        <end position="222"/>
    </location>
</feature>
<proteinExistence type="predicted"/>
<comment type="subcellular location">
    <subcellularLocation>
        <location evidence="1">Membrane</location>
        <topology evidence="1">Multi-pass membrane protein</topology>
    </subcellularLocation>
</comment>
<evidence type="ECO:0000256" key="3">
    <source>
        <dbReference type="ARBA" id="ARBA00022989"/>
    </source>
</evidence>
<feature type="domain" description="Nodulin-like" evidence="8">
    <location>
        <begin position="7"/>
        <end position="252"/>
    </location>
</feature>
<dbReference type="GO" id="GO:0016020">
    <property type="term" value="C:membrane"/>
    <property type="evidence" value="ECO:0007669"/>
    <property type="project" value="UniProtKB-SubCell"/>
</dbReference>
<reference evidence="10 11" key="1">
    <citation type="journal article" date="2019" name="Plant Biotechnol. J.">
        <title>The red bayberry genome and genetic basis of sex determination.</title>
        <authorList>
            <person name="Jia H.M."/>
            <person name="Jia H.J."/>
            <person name="Cai Q.L."/>
            <person name="Wang Y."/>
            <person name="Zhao H.B."/>
            <person name="Yang W.F."/>
            <person name="Wang G.Y."/>
            <person name="Li Y.H."/>
            <person name="Zhan D.L."/>
            <person name="Shen Y.T."/>
            <person name="Niu Q.F."/>
            <person name="Chang L."/>
            <person name="Qiu J."/>
            <person name="Zhao L."/>
            <person name="Xie H.B."/>
            <person name="Fu W.Y."/>
            <person name="Jin J."/>
            <person name="Li X.W."/>
            <person name="Jiao Y."/>
            <person name="Zhou C.C."/>
            <person name="Tu T."/>
            <person name="Chai C.Y."/>
            <person name="Gao J.L."/>
            <person name="Fan L.J."/>
            <person name="van de Weg E."/>
            <person name="Wang J.Y."/>
            <person name="Gao Z.S."/>
        </authorList>
    </citation>
    <scope>NUCLEOTIDE SEQUENCE [LARGE SCALE GENOMIC DNA]</scope>
    <source>
        <tissue evidence="10">Leaves</tissue>
    </source>
</reference>
<dbReference type="Proteomes" id="UP000516437">
    <property type="component" value="Chromosome 1"/>
</dbReference>
<feature type="compositionally biased region" description="Basic and acidic residues" evidence="5">
    <location>
        <begin position="293"/>
        <end position="316"/>
    </location>
</feature>
<feature type="transmembrane region" description="Helical" evidence="6">
    <location>
        <begin position="171"/>
        <end position="191"/>
    </location>
</feature>
<keyword evidence="7" id="KW-0732">Signal</keyword>
<comment type="caution">
    <text evidence="10">The sequence shown here is derived from an EMBL/GenBank/DDBJ whole genome shotgun (WGS) entry which is preliminary data.</text>
</comment>
<evidence type="ECO:0000313" key="10">
    <source>
        <dbReference type="EMBL" id="KAB1225706.1"/>
    </source>
</evidence>
<dbReference type="EMBL" id="RXIC02000019">
    <property type="protein sequence ID" value="KAB1225706.1"/>
    <property type="molecule type" value="Genomic_DNA"/>
</dbReference>
<keyword evidence="2 6" id="KW-0812">Transmembrane</keyword>
<dbReference type="SUPFAM" id="SSF103473">
    <property type="entry name" value="MFS general substrate transporter"/>
    <property type="match status" value="2"/>
</dbReference>
<protein>
    <submittedName>
        <fullName evidence="10">Uncharacterized protein</fullName>
    </submittedName>
</protein>
<sequence>MSSRTLQWLSLVGIIWLQSITGTNSNFPAYSSQLKNLLSMSQTQLNDLAFASDAGKLLGWVSGLAAVYLPLWLVLIIGSSLGLLGYGLQYLFLADKISSLSYGHIFVLNVLAGNSICWINTVSYVVAIRNFPSHRQVAVGLTTSYQGLSAKIYTDIVDAVFSSSPTGRAKAYLLLSSILPVIVCAIATPLAREVDVGRPRNMRVGFITMFVITMATGVYAVISSLESISGKLSPSIPAIGTGAFLLAPLVIPLADTITELVKKRKAEEGRKVYPFSIELSEGAERMEKGVVEERAEAGEVREQSEGADRMENRGEEREEAGEVPEVVVLVEEIGVWAMLKRVDFWLYFFVYFFGATLGLVFLNNLGQIAESRGYSVSATSALVSLSASFGFFGRLLPSLMDYYLSRTKYMISKPASILGLMAPTTGAFFLLVNGTNFSLHISTATIGVCGGAITSIAVSLTAELFGTKNFGVNHNVLVANIPIGSFLFGNLAAMLYRRQGSAEKCMGVECYRNTFIIWGSLCALGTFLASILYARTRKLYSQTVYI</sequence>
<dbReference type="AlphaFoldDB" id="A0A6A1WME3"/>
<dbReference type="PANTHER" id="PTHR21576:SF11">
    <property type="entry name" value="MAJOR FACILITATOR SUPERFAMILY PROTEIN"/>
    <property type="match status" value="1"/>
</dbReference>
<feature type="transmembrane region" description="Helical" evidence="6">
    <location>
        <begin position="234"/>
        <end position="254"/>
    </location>
</feature>
<feature type="transmembrane region" description="Helical" evidence="6">
    <location>
        <begin position="441"/>
        <end position="465"/>
    </location>
</feature>
<feature type="signal peptide" evidence="7">
    <location>
        <begin position="1"/>
        <end position="25"/>
    </location>
</feature>
<feature type="transmembrane region" description="Helical" evidence="6">
    <location>
        <begin position="477"/>
        <end position="495"/>
    </location>
</feature>
<feature type="transmembrane region" description="Helical" evidence="6">
    <location>
        <begin position="515"/>
        <end position="534"/>
    </location>
</feature>
<feature type="transmembrane region" description="Helical" evidence="6">
    <location>
        <begin position="67"/>
        <end position="93"/>
    </location>
</feature>
<evidence type="ECO:0000259" key="9">
    <source>
        <dbReference type="Pfam" id="PF23262"/>
    </source>
</evidence>
<feature type="domain" description="NFD4 C-terminal" evidence="9">
    <location>
        <begin position="329"/>
        <end position="541"/>
    </location>
</feature>
<keyword evidence="3 6" id="KW-1133">Transmembrane helix</keyword>
<feature type="chain" id="PRO_5025340677" evidence="7">
    <location>
        <begin position="26"/>
        <end position="546"/>
    </location>
</feature>
<organism evidence="10 11">
    <name type="scientific">Morella rubra</name>
    <name type="common">Chinese bayberry</name>
    <dbReference type="NCBI Taxonomy" id="262757"/>
    <lineage>
        <taxon>Eukaryota</taxon>
        <taxon>Viridiplantae</taxon>
        <taxon>Streptophyta</taxon>
        <taxon>Embryophyta</taxon>
        <taxon>Tracheophyta</taxon>
        <taxon>Spermatophyta</taxon>
        <taxon>Magnoliopsida</taxon>
        <taxon>eudicotyledons</taxon>
        <taxon>Gunneridae</taxon>
        <taxon>Pentapetalae</taxon>
        <taxon>rosids</taxon>
        <taxon>fabids</taxon>
        <taxon>Fagales</taxon>
        <taxon>Myricaceae</taxon>
        <taxon>Morella</taxon>
    </lineage>
</organism>
<dbReference type="InterPro" id="IPR056555">
    <property type="entry name" value="NFD4_C"/>
</dbReference>
<dbReference type="Gene3D" id="1.20.1250.20">
    <property type="entry name" value="MFS general substrate transporter like domains"/>
    <property type="match status" value="1"/>
</dbReference>
<feature type="transmembrane region" description="Helical" evidence="6">
    <location>
        <begin position="374"/>
        <end position="396"/>
    </location>
</feature>
<evidence type="ECO:0000256" key="1">
    <source>
        <dbReference type="ARBA" id="ARBA00004141"/>
    </source>
</evidence>
<dbReference type="PANTHER" id="PTHR21576">
    <property type="entry name" value="UNCHARACTERIZED NODULIN-LIKE PROTEIN"/>
    <property type="match status" value="1"/>
</dbReference>
<feature type="transmembrane region" description="Helical" evidence="6">
    <location>
        <begin position="344"/>
        <end position="362"/>
    </location>
</feature>
<dbReference type="InterPro" id="IPR010658">
    <property type="entry name" value="Nodulin-like"/>
</dbReference>
<evidence type="ECO:0000256" key="2">
    <source>
        <dbReference type="ARBA" id="ARBA00022692"/>
    </source>
</evidence>
<keyword evidence="4 6" id="KW-0472">Membrane</keyword>
<feature type="region of interest" description="Disordered" evidence="5">
    <location>
        <begin position="293"/>
        <end position="318"/>
    </location>
</feature>
<evidence type="ECO:0000256" key="7">
    <source>
        <dbReference type="SAM" id="SignalP"/>
    </source>
</evidence>
<evidence type="ECO:0000256" key="4">
    <source>
        <dbReference type="ARBA" id="ARBA00023136"/>
    </source>
</evidence>
<keyword evidence="11" id="KW-1185">Reference proteome</keyword>